<reference evidence="2 3" key="1">
    <citation type="submission" date="2024-09" db="EMBL/GenBank/DDBJ databases">
        <title>Rethinking Asexuality: The Enigmatic Case of Functional Sexual Genes in Lepraria (Stereocaulaceae).</title>
        <authorList>
            <person name="Doellman M."/>
            <person name="Sun Y."/>
            <person name="Barcenas-Pena A."/>
            <person name="Lumbsch H.T."/>
            <person name="Grewe F."/>
        </authorList>
    </citation>
    <scope>NUCLEOTIDE SEQUENCE [LARGE SCALE GENOMIC DNA]</scope>
    <source>
        <strain evidence="2 3">Mercado 3170</strain>
    </source>
</reference>
<protein>
    <submittedName>
        <fullName evidence="2">Uncharacterized protein</fullName>
    </submittedName>
</protein>
<dbReference type="InterPro" id="IPR020100">
    <property type="entry name" value="Glc-repressible_Grg1"/>
</dbReference>
<feature type="region of interest" description="Disordered" evidence="1">
    <location>
        <begin position="1"/>
        <end position="60"/>
    </location>
</feature>
<feature type="compositionally biased region" description="Basic and acidic residues" evidence="1">
    <location>
        <begin position="43"/>
        <end position="60"/>
    </location>
</feature>
<dbReference type="EMBL" id="JBEFKJ010000028">
    <property type="protein sequence ID" value="KAL2038907.1"/>
    <property type="molecule type" value="Genomic_DNA"/>
</dbReference>
<evidence type="ECO:0000256" key="1">
    <source>
        <dbReference type="SAM" id="MobiDB-lite"/>
    </source>
</evidence>
<sequence>MDAVNNAAKSVSDTVQGAVDTTSKEANKNVAKDSNASMGTRAEAAKDATGDKMNEMKHTS</sequence>
<proteinExistence type="predicted"/>
<feature type="compositionally biased region" description="Polar residues" evidence="1">
    <location>
        <begin position="7"/>
        <end position="21"/>
    </location>
</feature>
<keyword evidence="3" id="KW-1185">Reference proteome</keyword>
<evidence type="ECO:0000313" key="3">
    <source>
        <dbReference type="Proteomes" id="UP001590950"/>
    </source>
</evidence>
<dbReference type="PANTHER" id="PTHR38789">
    <property type="entry name" value="REPRESSIBLE PROTEIN GRG1, PUTATIVE (AFU_ORTHOLOGUE AFUA_5G14210)-RELATED"/>
    <property type="match status" value="1"/>
</dbReference>
<gene>
    <name evidence="2" type="ORF">N7G274_008247</name>
</gene>
<dbReference type="PANTHER" id="PTHR38789:SF1">
    <property type="entry name" value="GLUCOSE-REPRESSIBLE GENE PROTEIN-RELATED"/>
    <property type="match status" value="1"/>
</dbReference>
<name>A0ABR3ZYY0_9LECA</name>
<dbReference type="Pfam" id="PF11034">
    <property type="entry name" value="Grg1"/>
    <property type="match status" value="1"/>
</dbReference>
<organism evidence="2 3">
    <name type="scientific">Stereocaulon virgatum</name>
    <dbReference type="NCBI Taxonomy" id="373712"/>
    <lineage>
        <taxon>Eukaryota</taxon>
        <taxon>Fungi</taxon>
        <taxon>Dikarya</taxon>
        <taxon>Ascomycota</taxon>
        <taxon>Pezizomycotina</taxon>
        <taxon>Lecanoromycetes</taxon>
        <taxon>OSLEUM clade</taxon>
        <taxon>Lecanoromycetidae</taxon>
        <taxon>Lecanorales</taxon>
        <taxon>Lecanorineae</taxon>
        <taxon>Stereocaulaceae</taxon>
        <taxon>Stereocaulon</taxon>
    </lineage>
</organism>
<evidence type="ECO:0000313" key="2">
    <source>
        <dbReference type="EMBL" id="KAL2038907.1"/>
    </source>
</evidence>
<comment type="caution">
    <text evidence="2">The sequence shown here is derived from an EMBL/GenBank/DDBJ whole genome shotgun (WGS) entry which is preliminary data.</text>
</comment>
<accession>A0ABR3ZYY0</accession>
<feature type="compositionally biased region" description="Basic and acidic residues" evidence="1">
    <location>
        <begin position="22"/>
        <end position="31"/>
    </location>
</feature>
<dbReference type="Proteomes" id="UP001590950">
    <property type="component" value="Unassembled WGS sequence"/>
</dbReference>